<proteinExistence type="predicted"/>
<dbReference type="InterPro" id="IPR001138">
    <property type="entry name" value="Zn2Cys6_DnaBD"/>
</dbReference>
<feature type="region of interest" description="Disordered" evidence="5">
    <location>
        <begin position="102"/>
        <end position="132"/>
    </location>
</feature>
<reference evidence="7 8" key="1">
    <citation type="submission" date="2014-11" db="EMBL/GenBank/DDBJ databases">
        <authorList>
            <person name="Wibberg Daniel"/>
        </authorList>
    </citation>
    <scope>NUCLEOTIDE SEQUENCE [LARGE SCALE GENOMIC DNA]</scope>
    <source>
        <strain evidence="7">Rhizoctonia solani AG1-IB 7/3/14</strain>
    </source>
</reference>
<dbReference type="EMBL" id="LN679132">
    <property type="protein sequence ID" value="CEL58642.1"/>
    <property type="molecule type" value="Genomic_DNA"/>
</dbReference>
<protein>
    <submittedName>
        <fullName evidence="7">Putative transcriptional regulatory protein C530,05</fullName>
    </submittedName>
</protein>
<dbReference type="InterPro" id="IPR050987">
    <property type="entry name" value="AtrR-like"/>
</dbReference>
<dbReference type="AlphaFoldDB" id="A0A0B7FR66"/>
<dbReference type="CDD" id="cd12148">
    <property type="entry name" value="fungal_TF_MHR"/>
    <property type="match status" value="1"/>
</dbReference>
<dbReference type="InterPro" id="IPR007219">
    <property type="entry name" value="XnlR_reg_dom"/>
</dbReference>
<dbReference type="STRING" id="1108050.A0A0B7FR66"/>
<feature type="compositionally biased region" description="Basic and acidic residues" evidence="5">
    <location>
        <begin position="793"/>
        <end position="802"/>
    </location>
</feature>
<dbReference type="InterPro" id="IPR036864">
    <property type="entry name" value="Zn2-C6_fun-type_DNA-bd_sf"/>
</dbReference>
<dbReference type="Pfam" id="PF04082">
    <property type="entry name" value="Fungal_trans"/>
    <property type="match status" value="1"/>
</dbReference>
<name>A0A0B7FR66_THACB</name>
<dbReference type="GO" id="GO:0000981">
    <property type="term" value="F:DNA-binding transcription factor activity, RNA polymerase II-specific"/>
    <property type="evidence" value="ECO:0007669"/>
    <property type="project" value="InterPro"/>
</dbReference>
<keyword evidence="2" id="KW-0479">Metal-binding</keyword>
<evidence type="ECO:0000256" key="1">
    <source>
        <dbReference type="ARBA" id="ARBA00004123"/>
    </source>
</evidence>
<dbReference type="GO" id="GO:0006351">
    <property type="term" value="P:DNA-templated transcription"/>
    <property type="evidence" value="ECO:0007669"/>
    <property type="project" value="InterPro"/>
</dbReference>
<dbReference type="Proteomes" id="UP000059188">
    <property type="component" value="Unassembled WGS sequence"/>
</dbReference>
<evidence type="ECO:0000256" key="5">
    <source>
        <dbReference type="SAM" id="MobiDB-lite"/>
    </source>
</evidence>
<keyword evidence="3" id="KW-0238">DNA-binding</keyword>
<sequence>MHSTPGRKPNGRLKIKVEQPTCDQCRLNKVQCLAPDSVEERCRQCLASATNCTWAIGPRPIGHSPPSPSFVSYLENRVGELERKLKDILPGINLNRELEALSQPPVLPPPQPTYTHLPPSTPSPQTSPAPAATPFQHIPAQNEPPVLHSAPALLKQFRQVTLSSPPTEKPELKNDMYWSATASTRTEEPRFHGTSSGEILLRDAKEMRREYVPWAGSGKILRRRQQFWEPPRAEKRCRDTEIEPVELPPTDLTRSLIDLFFRHMNTFYPIFHRGLFEKQFSRGIHLASDNTGRTFARVLLLVCAVASRWSSDPRVFLEGETLSAGYKFFRQVGPVTWAVRAQPSIHDVQLCILSAMFLHGTSAHYAGWVVLGMGIRLAQDVGAHRKKEKVTIENELYKRAFWTLLVLDRMICAALGRPSAMQDVDSDLDPVLELDDEDWPVDGDLFQPLEKPSRLSYFNGLIGLTRVLGRAIQTLYALDRTKRQMGIIGSQKERELLIDLQMHLEHWKQTVHSHLQVETTSGIFLEQAIALWSTYHHVNILIHREFITKESVLTANCLERCRRSARDCARLLDLQIHSEERHIIPITVQAAFSSGMVLAFDLLAGEKASRSDRVDPWSSSEDWYPKSEKEANLETCRAILEMAETRYYIAGRWHDMLKEFLYSGVKLADPPKPEFLSPQRSNPEIQQPFVSWSMGGSKPGPGEPYPFNFTFNYNGQSYEGGQASGLVASETTSPSPPSRAVYGTYAPPHTTPPNPPAYVNSYGAYLPDAYYGGDTNVPFPSYVPQLNFAPNHGREEEFERGRQTSTSQWQQSIYSPWYRPGGNAPHSG</sequence>
<dbReference type="GO" id="GO:0003677">
    <property type="term" value="F:DNA binding"/>
    <property type="evidence" value="ECO:0007669"/>
    <property type="project" value="UniProtKB-KW"/>
</dbReference>
<evidence type="ECO:0000259" key="6">
    <source>
        <dbReference type="PROSITE" id="PS00463"/>
    </source>
</evidence>
<gene>
    <name evidence="7" type="ORF">RSOLAG1IB_08705</name>
</gene>
<evidence type="ECO:0000256" key="3">
    <source>
        <dbReference type="ARBA" id="ARBA00023125"/>
    </source>
</evidence>
<organism evidence="7 8">
    <name type="scientific">Thanatephorus cucumeris (strain AG1-IB / isolate 7/3/14)</name>
    <name type="common">Lettuce bottom rot fungus</name>
    <name type="synonym">Rhizoctonia solani</name>
    <dbReference type="NCBI Taxonomy" id="1108050"/>
    <lineage>
        <taxon>Eukaryota</taxon>
        <taxon>Fungi</taxon>
        <taxon>Dikarya</taxon>
        <taxon>Basidiomycota</taxon>
        <taxon>Agaricomycotina</taxon>
        <taxon>Agaricomycetes</taxon>
        <taxon>Cantharellales</taxon>
        <taxon>Ceratobasidiaceae</taxon>
        <taxon>Rhizoctonia</taxon>
        <taxon>Rhizoctonia solani AG-1</taxon>
    </lineage>
</organism>
<feature type="domain" description="Zn(2)-C6 fungal-type" evidence="6">
    <location>
        <begin position="21"/>
        <end position="52"/>
    </location>
</feature>
<feature type="region of interest" description="Disordered" evidence="5">
    <location>
        <begin position="793"/>
        <end position="828"/>
    </location>
</feature>
<dbReference type="PANTHER" id="PTHR46910:SF3">
    <property type="entry name" value="HALOTOLERANCE PROTEIN 9-RELATED"/>
    <property type="match status" value="1"/>
</dbReference>
<keyword evidence="4" id="KW-0539">Nucleus</keyword>
<dbReference type="PROSITE" id="PS00463">
    <property type="entry name" value="ZN2_CY6_FUNGAL_1"/>
    <property type="match status" value="1"/>
</dbReference>
<keyword evidence="8" id="KW-1185">Reference proteome</keyword>
<dbReference type="OrthoDB" id="4456959at2759"/>
<evidence type="ECO:0000313" key="8">
    <source>
        <dbReference type="Proteomes" id="UP000059188"/>
    </source>
</evidence>
<dbReference type="SMART" id="SM00906">
    <property type="entry name" value="Fungal_trans"/>
    <property type="match status" value="1"/>
</dbReference>
<dbReference type="Gene3D" id="4.10.240.10">
    <property type="entry name" value="Zn(2)-C6 fungal-type DNA-binding domain"/>
    <property type="match status" value="1"/>
</dbReference>
<dbReference type="GO" id="GO:0008270">
    <property type="term" value="F:zinc ion binding"/>
    <property type="evidence" value="ECO:0007669"/>
    <property type="project" value="InterPro"/>
</dbReference>
<accession>A0A0B7FR66</accession>
<dbReference type="PANTHER" id="PTHR46910">
    <property type="entry name" value="TRANSCRIPTION FACTOR PDR1"/>
    <property type="match status" value="1"/>
</dbReference>
<comment type="subcellular location">
    <subcellularLocation>
        <location evidence="1">Nucleus</location>
    </subcellularLocation>
</comment>
<dbReference type="GO" id="GO:0005634">
    <property type="term" value="C:nucleus"/>
    <property type="evidence" value="ECO:0007669"/>
    <property type="project" value="UniProtKB-SubCell"/>
</dbReference>
<evidence type="ECO:0000256" key="4">
    <source>
        <dbReference type="ARBA" id="ARBA00023242"/>
    </source>
</evidence>
<evidence type="ECO:0000256" key="2">
    <source>
        <dbReference type="ARBA" id="ARBA00022723"/>
    </source>
</evidence>
<evidence type="ECO:0000313" key="7">
    <source>
        <dbReference type="EMBL" id="CEL58642.1"/>
    </source>
</evidence>
<feature type="compositionally biased region" description="Polar residues" evidence="5">
    <location>
        <begin position="803"/>
        <end position="814"/>
    </location>
</feature>